<organism evidence="1">
    <name type="scientific">Arundo donax</name>
    <name type="common">Giant reed</name>
    <name type="synonym">Donax arundinaceus</name>
    <dbReference type="NCBI Taxonomy" id="35708"/>
    <lineage>
        <taxon>Eukaryota</taxon>
        <taxon>Viridiplantae</taxon>
        <taxon>Streptophyta</taxon>
        <taxon>Embryophyta</taxon>
        <taxon>Tracheophyta</taxon>
        <taxon>Spermatophyta</taxon>
        <taxon>Magnoliopsida</taxon>
        <taxon>Liliopsida</taxon>
        <taxon>Poales</taxon>
        <taxon>Poaceae</taxon>
        <taxon>PACMAD clade</taxon>
        <taxon>Arundinoideae</taxon>
        <taxon>Arundineae</taxon>
        <taxon>Arundo</taxon>
    </lineage>
</organism>
<reference evidence="1" key="1">
    <citation type="submission" date="2014-09" db="EMBL/GenBank/DDBJ databases">
        <authorList>
            <person name="Magalhaes I.L.F."/>
            <person name="Oliveira U."/>
            <person name="Santos F.R."/>
            <person name="Vidigal T.H.D.A."/>
            <person name="Brescovit A.D."/>
            <person name="Santos A.J."/>
        </authorList>
    </citation>
    <scope>NUCLEOTIDE SEQUENCE</scope>
    <source>
        <tissue evidence="1">Shoot tissue taken approximately 20 cm above the soil surface</tissue>
    </source>
</reference>
<name>A0A0A8YWD1_ARUDO</name>
<protein>
    <submittedName>
        <fullName evidence="1">Uncharacterized protein</fullName>
    </submittedName>
</protein>
<dbReference type="EMBL" id="GBRH01268187">
    <property type="protein sequence ID" value="JAD29708.1"/>
    <property type="molecule type" value="Transcribed_RNA"/>
</dbReference>
<sequence>MELWRRSPVQETELATCEGARAVGQ</sequence>
<dbReference type="AlphaFoldDB" id="A0A0A8YWD1"/>
<proteinExistence type="predicted"/>
<evidence type="ECO:0000313" key="1">
    <source>
        <dbReference type="EMBL" id="JAD29708.1"/>
    </source>
</evidence>
<accession>A0A0A8YWD1</accession>
<reference evidence="1" key="2">
    <citation type="journal article" date="2015" name="Data Brief">
        <title>Shoot transcriptome of the giant reed, Arundo donax.</title>
        <authorList>
            <person name="Barrero R.A."/>
            <person name="Guerrero F.D."/>
            <person name="Moolhuijzen P."/>
            <person name="Goolsby J.A."/>
            <person name="Tidwell J."/>
            <person name="Bellgard S.E."/>
            <person name="Bellgard M.I."/>
        </authorList>
    </citation>
    <scope>NUCLEOTIDE SEQUENCE</scope>
    <source>
        <tissue evidence="1">Shoot tissue taken approximately 20 cm above the soil surface</tissue>
    </source>
</reference>